<evidence type="ECO:0000256" key="1">
    <source>
        <dbReference type="ARBA" id="ARBA00000971"/>
    </source>
</evidence>
<keyword evidence="3 5" id="KW-0697">Rotamase</keyword>
<sequence>MKSKYLFQFLALVLILNLTSCMKDDNQDEEKAAENILAIDTFIKADSMASSALKDSAGFYYINRLANPSGQKVKTGDAATVKVAVYLLTGEKVLSTDTDSTYTFTVGANATSFFGLDLGIYKMSEGEKTTFLLPYYYAFGSSAQTNIPAYSPVRMELELVKTRTEVQQIDDYLAKKLFTVSERKSNNLVIIRTNQVTGDTLGVGKSVNVKYIGKYLNEYTFDEGTISVTTGTSGVIPGFDQAVRRMRKGEKAIIIFPSALGYGTGSQYIPPYTPLQFELEILQ</sequence>
<comment type="similarity">
    <text evidence="2 6">Belongs to the FKBP-type PPIase family.</text>
</comment>
<dbReference type="Proteomes" id="UP000245880">
    <property type="component" value="Unassembled WGS sequence"/>
</dbReference>
<keyword evidence="7" id="KW-0732">Signal</keyword>
<dbReference type="Pfam" id="PF00254">
    <property type="entry name" value="FKBP_C"/>
    <property type="match status" value="2"/>
</dbReference>
<evidence type="ECO:0000256" key="4">
    <source>
        <dbReference type="ARBA" id="ARBA00023235"/>
    </source>
</evidence>
<dbReference type="EMBL" id="QGDT01000009">
    <property type="protein sequence ID" value="PWJ56949.1"/>
    <property type="molecule type" value="Genomic_DNA"/>
</dbReference>
<keyword evidence="10" id="KW-1185">Reference proteome</keyword>
<proteinExistence type="inferred from homology"/>
<reference evidence="9 10" key="1">
    <citation type="submission" date="2018-03" db="EMBL/GenBank/DDBJ databases">
        <title>Genomic Encyclopedia of Archaeal and Bacterial Type Strains, Phase II (KMG-II): from individual species to whole genera.</title>
        <authorList>
            <person name="Goeker M."/>
        </authorList>
    </citation>
    <scope>NUCLEOTIDE SEQUENCE [LARGE SCALE GENOMIC DNA]</scope>
    <source>
        <strain evidence="9 10">DSM 100346</strain>
    </source>
</reference>
<dbReference type="InterPro" id="IPR046357">
    <property type="entry name" value="PPIase_dom_sf"/>
</dbReference>
<keyword evidence="4 5" id="KW-0413">Isomerase</keyword>
<evidence type="ECO:0000313" key="10">
    <source>
        <dbReference type="Proteomes" id="UP000245880"/>
    </source>
</evidence>
<feature type="domain" description="PPIase FKBP-type" evidence="8">
    <location>
        <begin position="204"/>
        <end position="283"/>
    </location>
</feature>
<evidence type="ECO:0000259" key="8">
    <source>
        <dbReference type="PROSITE" id="PS50059"/>
    </source>
</evidence>
<dbReference type="RefSeq" id="WP_229203417.1">
    <property type="nucleotide sequence ID" value="NZ_QGDT01000009.1"/>
</dbReference>
<dbReference type="EC" id="5.2.1.8" evidence="6"/>
<feature type="signal peptide" evidence="7">
    <location>
        <begin position="1"/>
        <end position="23"/>
    </location>
</feature>
<dbReference type="GO" id="GO:0003755">
    <property type="term" value="F:peptidyl-prolyl cis-trans isomerase activity"/>
    <property type="evidence" value="ECO:0007669"/>
    <property type="project" value="UniProtKB-UniRule"/>
</dbReference>
<accession>A0A316AI79</accession>
<dbReference type="PANTHER" id="PTHR43811:SF19">
    <property type="entry name" value="39 KDA FK506-BINDING NUCLEAR PROTEIN"/>
    <property type="match status" value="1"/>
</dbReference>
<evidence type="ECO:0000256" key="7">
    <source>
        <dbReference type="SAM" id="SignalP"/>
    </source>
</evidence>
<dbReference type="PANTHER" id="PTHR43811">
    <property type="entry name" value="FKBP-TYPE PEPTIDYL-PROLYL CIS-TRANS ISOMERASE FKPA"/>
    <property type="match status" value="1"/>
</dbReference>
<protein>
    <recommendedName>
        <fullName evidence="6">Peptidyl-prolyl cis-trans isomerase</fullName>
        <ecNumber evidence="6">5.2.1.8</ecNumber>
    </recommendedName>
</protein>
<dbReference type="InterPro" id="IPR001179">
    <property type="entry name" value="PPIase_FKBP_dom"/>
</dbReference>
<dbReference type="AlphaFoldDB" id="A0A316AI79"/>
<organism evidence="9 10">
    <name type="scientific">Dyadobacter jejuensis</name>
    <dbReference type="NCBI Taxonomy" id="1082580"/>
    <lineage>
        <taxon>Bacteria</taxon>
        <taxon>Pseudomonadati</taxon>
        <taxon>Bacteroidota</taxon>
        <taxon>Cytophagia</taxon>
        <taxon>Cytophagales</taxon>
        <taxon>Spirosomataceae</taxon>
        <taxon>Dyadobacter</taxon>
    </lineage>
</organism>
<evidence type="ECO:0000256" key="2">
    <source>
        <dbReference type="ARBA" id="ARBA00006577"/>
    </source>
</evidence>
<feature type="domain" description="PPIase FKBP-type" evidence="8">
    <location>
        <begin position="76"/>
        <end position="163"/>
    </location>
</feature>
<evidence type="ECO:0000313" key="9">
    <source>
        <dbReference type="EMBL" id="PWJ56949.1"/>
    </source>
</evidence>
<evidence type="ECO:0000256" key="3">
    <source>
        <dbReference type="ARBA" id="ARBA00023110"/>
    </source>
</evidence>
<comment type="catalytic activity">
    <reaction evidence="1 5 6">
        <text>[protein]-peptidylproline (omega=180) = [protein]-peptidylproline (omega=0)</text>
        <dbReference type="Rhea" id="RHEA:16237"/>
        <dbReference type="Rhea" id="RHEA-COMP:10747"/>
        <dbReference type="Rhea" id="RHEA-COMP:10748"/>
        <dbReference type="ChEBI" id="CHEBI:83833"/>
        <dbReference type="ChEBI" id="CHEBI:83834"/>
        <dbReference type="EC" id="5.2.1.8"/>
    </reaction>
</comment>
<dbReference type="PROSITE" id="PS50059">
    <property type="entry name" value="FKBP_PPIASE"/>
    <property type="match status" value="2"/>
</dbReference>
<dbReference type="SUPFAM" id="SSF54534">
    <property type="entry name" value="FKBP-like"/>
    <property type="match status" value="2"/>
</dbReference>
<evidence type="ECO:0000256" key="5">
    <source>
        <dbReference type="PROSITE-ProRule" id="PRU00277"/>
    </source>
</evidence>
<gene>
    <name evidence="9" type="ORF">CLV98_10958</name>
</gene>
<name>A0A316AI79_9BACT</name>
<feature type="chain" id="PRO_5016434524" description="Peptidyl-prolyl cis-trans isomerase" evidence="7">
    <location>
        <begin position="24"/>
        <end position="283"/>
    </location>
</feature>
<comment type="caution">
    <text evidence="9">The sequence shown here is derived from an EMBL/GenBank/DDBJ whole genome shotgun (WGS) entry which is preliminary data.</text>
</comment>
<evidence type="ECO:0000256" key="6">
    <source>
        <dbReference type="RuleBase" id="RU003915"/>
    </source>
</evidence>
<dbReference type="Gene3D" id="3.10.50.40">
    <property type="match status" value="2"/>
</dbReference>